<evidence type="ECO:0000256" key="4">
    <source>
        <dbReference type="ARBA" id="ARBA00023163"/>
    </source>
</evidence>
<evidence type="ECO:0000256" key="1">
    <source>
        <dbReference type="ARBA" id="ARBA00022491"/>
    </source>
</evidence>
<proteinExistence type="predicted"/>
<evidence type="ECO:0000313" key="7">
    <source>
        <dbReference type="EMBL" id="RZQ66042.1"/>
    </source>
</evidence>
<feature type="domain" description="HTH tetR-type" evidence="6">
    <location>
        <begin position="11"/>
        <end position="71"/>
    </location>
</feature>
<dbReference type="Pfam" id="PF13977">
    <property type="entry name" value="TetR_C_6"/>
    <property type="match status" value="1"/>
</dbReference>
<feature type="DNA-binding region" description="H-T-H motif" evidence="5">
    <location>
        <begin position="34"/>
        <end position="53"/>
    </location>
</feature>
<dbReference type="RefSeq" id="WP_130473611.1">
    <property type="nucleotide sequence ID" value="NZ_SFCC01000001.1"/>
</dbReference>
<dbReference type="Proteomes" id="UP000292003">
    <property type="component" value="Unassembled WGS sequence"/>
</dbReference>
<comment type="caution">
    <text evidence="7">The sequence shown here is derived from an EMBL/GenBank/DDBJ whole genome shotgun (WGS) entry which is preliminary data.</text>
</comment>
<keyword evidence="3 5" id="KW-0238">DNA-binding</keyword>
<dbReference type="PANTHER" id="PTHR30055">
    <property type="entry name" value="HTH-TYPE TRANSCRIPTIONAL REGULATOR RUTR"/>
    <property type="match status" value="1"/>
</dbReference>
<accession>A0A4Q7JFN5</accession>
<dbReference type="InterPro" id="IPR036271">
    <property type="entry name" value="Tet_transcr_reg_TetR-rel_C_sf"/>
</dbReference>
<dbReference type="GO" id="GO:0003700">
    <property type="term" value="F:DNA-binding transcription factor activity"/>
    <property type="evidence" value="ECO:0007669"/>
    <property type="project" value="TreeGrafter"/>
</dbReference>
<dbReference type="PRINTS" id="PR00455">
    <property type="entry name" value="HTHTETR"/>
</dbReference>
<reference evidence="7 8" key="1">
    <citation type="submission" date="2019-02" db="EMBL/GenBank/DDBJ databases">
        <title>Draft genome sequence of Amycolatopsis sp. 8-3EHSu isolated from roots of Suaeda maritima.</title>
        <authorList>
            <person name="Duangmal K."/>
            <person name="Chantavorakit T."/>
        </authorList>
    </citation>
    <scope>NUCLEOTIDE SEQUENCE [LARGE SCALE GENOMIC DNA]</scope>
    <source>
        <strain evidence="7 8">8-3EHSu</strain>
    </source>
</reference>
<keyword evidence="2" id="KW-0805">Transcription regulation</keyword>
<organism evidence="7 8">
    <name type="scientific">Amycolatopsis suaedae</name>
    <dbReference type="NCBI Taxonomy" id="2510978"/>
    <lineage>
        <taxon>Bacteria</taxon>
        <taxon>Bacillati</taxon>
        <taxon>Actinomycetota</taxon>
        <taxon>Actinomycetes</taxon>
        <taxon>Pseudonocardiales</taxon>
        <taxon>Pseudonocardiaceae</taxon>
        <taxon>Amycolatopsis</taxon>
    </lineage>
</organism>
<dbReference type="Gene3D" id="1.10.357.10">
    <property type="entry name" value="Tetracycline Repressor, domain 2"/>
    <property type="match status" value="1"/>
</dbReference>
<dbReference type="SUPFAM" id="SSF48498">
    <property type="entry name" value="Tetracyclin repressor-like, C-terminal domain"/>
    <property type="match status" value="1"/>
</dbReference>
<dbReference type="OrthoDB" id="7252896at2"/>
<evidence type="ECO:0000256" key="3">
    <source>
        <dbReference type="ARBA" id="ARBA00023125"/>
    </source>
</evidence>
<dbReference type="EMBL" id="SFCC01000001">
    <property type="protein sequence ID" value="RZQ66042.1"/>
    <property type="molecule type" value="Genomic_DNA"/>
</dbReference>
<dbReference type="InterPro" id="IPR050109">
    <property type="entry name" value="HTH-type_TetR-like_transc_reg"/>
</dbReference>
<keyword evidence="1" id="KW-0678">Repressor</keyword>
<dbReference type="InterPro" id="IPR039538">
    <property type="entry name" value="BetI_C"/>
</dbReference>
<dbReference type="Pfam" id="PF00440">
    <property type="entry name" value="TetR_N"/>
    <property type="match status" value="1"/>
</dbReference>
<dbReference type="PANTHER" id="PTHR30055:SF234">
    <property type="entry name" value="HTH-TYPE TRANSCRIPTIONAL REGULATOR BETI"/>
    <property type="match status" value="1"/>
</dbReference>
<sequence length="197" mass="21958">MRKLTRKESAARTRDELLDAAEEVFAEHGFGQTSLEQIARHAGYTRGAVYRNFTGKDELFLAVLDRWLDNDIEHGRRINAGDVGGALSSLRELAGNRFADRSRYLLLAEFRLYALRNPAVAGRLAEHERRTRAWYATEIDRQARGLPVDPDRLALYVLALENGIATLAHLDPDTVDQHAFVDALELIVNAAQGSGSS</sequence>
<dbReference type="SUPFAM" id="SSF46689">
    <property type="entry name" value="Homeodomain-like"/>
    <property type="match status" value="1"/>
</dbReference>
<keyword evidence="4" id="KW-0804">Transcription</keyword>
<dbReference type="InterPro" id="IPR009057">
    <property type="entry name" value="Homeodomain-like_sf"/>
</dbReference>
<evidence type="ECO:0000259" key="6">
    <source>
        <dbReference type="PROSITE" id="PS50977"/>
    </source>
</evidence>
<dbReference type="GO" id="GO:0000976">
    <property type="term" value="F:transcription cis-regulatory region binding"/>
    <property type="evidence" value="ECO:0007669"/>
    <property type="project" value="TreeGrafter"/>
</dbReference>
<evidence type="ECO:0000313" key="8">
    <source>
        <dbReference type="Proteomes" id="UP000292003"/>
    </source>
</evidence>
<protein>
    <submittedName>
        <fullName evidence="7">TetR/AcrR family transcriptional regulator</fullName>
    </submittedName>
</protein>
<evidence type="ECO:0000256" key="5">
    <source>
        <dbReference type="PROSITE-ProRule" id="PRU00335"/>
    </source>
</evidence>
<dbReference type="InterPro" id="IPR001647">
    <property type="entry name" value="HTH_TetR"/>
</dbReference>
<keyword evidence="8" id="KW-1185">Reference proteome</keyword>
<gene>
    <name evidence="7" type="ORF">EWH70_02990</name>
</gene>
<evidence type="ECO:0000256" key="2">
    <source>
        <dbReference type="ARBA" id="ARBA00023015"/>
    </source>
</evidence>
<name>A0A4Q7JFN5_9PSEU</name>
<dbReference type="PROSITE" id="PS50977">
    <property type="entry name" value="HTH_TETR_2"/>
    <property type="match status" value="1"/>
</dbReference>
<dbReference type="AlphaFoldDB" id="A0A4Q7JFN5"/>